<proteinExistence type="predicted"/>
<organism evidence="1 2">
    <name type="scientific">Caenorhabditis nigoni</name>
    <dbReference type="NCBI Taxonomy" id="1611254"/>
    <lineage>
        <taxon>Eukaryota</taxon>
        <taxon>Metazoa</taxon>
        <taxon>Ecdysozoa</taxon>
        <taxon>Nematoda</taxon>
        <taxon>Chromadorea</taxon>
        <taxon>Rhabditida</taxon>
        <taxon>Rhabditina</taxon>
        <taxon>Rhabditomorpha</taxon>
        <taxon>Rhabditoidea</taxon>
        <taxon>Rhabditidae</taxon>
        <taxon>Peloderinae</taxon>
        <taxon>Caenorhabditis</taxon>
    </lineage>
</organism>
<gene>
    <name evidence="1" type="ORF">B9Z55_027319</name>
</gene>
<keyword evidence="2" id="KW-1185">Reference proteome</keyword>
<name>A0A2G5SFY1_9PELO</name>
<protein>
    <submittedName>
        <fullName evidence="1">Uncharacterized protein</fullName>
    </submittedName>
</protein>
<comment type="caution">
    <text evidence="1">The sequence shown here is derived from an EMBL/GenBank/DDBJ whole genome shotgun (WGS) entry which is preliminary data.</text>
</comment>
<dbReference type="Proteomes" id="UP000230233">
    <property type="component" value="Unassembled WGS sequence"/>
</dbReference>
<sequence length="88" mass="10327">MMENETRMKKIAFDPSTIWCKLSELRLCMLIMEHKPVGEERSVKMISMFQGLNKIRDDEHPSVKLFLSEEKKIDFDEQRAKLVSGRAP</sequence>
<evidence type="ECO:0000313" key="2">
    <source>
        <dbReference type="Proteomes" id="UP000230233"/>
    </source>
</evidence>
<dbReference type="OrthoDB" id="5595141at2759"/>
<dbReference type="AlphaFoldDB" id="A0A2G5SFY1"/>
<reference evidence="2" key="1">
    <citation type="submission" date="2017-10" db="EMBL/GenBank/DDBJ databases">
        <title>Rapid genome shrinkage in a self-fertile nematode reveals novel sperm competition proteins.</title>
        <authorList>
            <person name="Yin D."/>
            <person name="Schwarz E.M."/>
            <person name="Thomas C.G."/>
            <person name="Felde R.L."/>
            <person name="Korf I.F."/>
            <person name="Cutter A.D."/>
            <person name="Schartner C.M."/>
            <person name="Ralston E.J."/>
            <person name="Meyer B.J."/>
            <person name="Haag E.S."/>
        </authorList>
    </citation>
    <scope>NUCLEOTIDE SEQUENCE [LARGE SCALE GENOMIC DNA]</scope>
    <source>
        <strain evidence="2">JU1422</strain>
    </source>
</reference>
<dbReference type="STRING" id="1611254.A0A2G5SFY1"/>
<evidence type="ECO:0000313" key="1">
    <source>
        <dbReference type="EMBL" id="PIC13984.1"/>
    </source>
</evidence>
<accession>A0A2G5SFY1</accession>
<dbReference type="EMBL" id="PDUG01000009">
    <property type="protein sequence ID" value="PIC13984.1"/>
    <property type="molecule type" value="Genomic_DNA"/>
</dbReference>